<dbReference type="AlphaFoldDB" id="A0A7G7G961"/>
<dbReference type="CDD" id="cd06579">
    <property type="entry name" value="TM_PBP1_transp_AraH_like"/>
    <property type="match status" value="1"/>
</dbReference>
<evidence type="ECO:0000256" key="4">
    <source>
        <dbReference type="ARBA" id="ARBA00022989"/>
    </source>
</evidence>
<accession>A0A7G7G961</accession>
<evidence type="ECO:0000313" key="7">
    <source>
        <dbReference type="EMBL" id="QNF33695.1"/>
    </source>
</evidence>
<dbReference type="KEGG" id="aswu:HUW51_13555"/>
<sequence>MNKVLAKFGPFFGLLFVIILFTILCPPQFNSFDNVKTILTQSVIVGIAAFGMTMIIISGGIDLSVGSQIALGTVVIATVINLGAGPDATEVSGMVAFMAALAAIAACALCGLIIGSFIAKFNIVPFIVTLGMMQIARGVAKWIAKEQTISSPPNGLQDLMLLDPEPSWLIFAPGVWITLLLFAVLAIILKYTVFGRHIFAIGSNELTARLCGIKVNFNKALIYTISALFTGIASVMQYSNLTVGDPTAANGMELDIIAAVVIGGGSLSGGEGSALGSIIGALIMAVLRNGCNMLGLPNYVQEIIIGFIIVGAVLVDRLKHRVSA</sequence>
<keyword evidence="2" id="KW-1003">Cell membrane</keyword>
<dbReference type="PANTHER" id="PTHR32196">
    <property type="entry name" value="ABC TRANSPORTER PERMEASE PROTEIN YPHD-RELATED-RELATED"/>
    <property type="match status" value="1"/>
</dbReference>
<dbReference type="RefSeq" id="WP_185270178.1">
    <property type="nucleotide sequence ID" value="NZ_CP055156.1"/>
</dbReference>
<feature type="transmembrane region" description="Helical" evidence="6">
    <location>
        <begin position="96"/>
        <end position="119"/>
    </location>
</feature>
<dbReference type="InterPro" id="IPR001851">
    <property type="entry name" value="ABC_transp_permease"/>
</dbReference>
<feature type="transmembrane region" description="Helical" evidence="6">
    <location>
        <begin position="65"/>
        <end position="84"/>
    </location>
</feature>
<feature type="transmembrane region" description="Helical" evidence="6">
    <location>
        <begin position="256"/>
        <end position="287"/>
    </location>
</feature>
<gene>
    <name evidence="7" type="ORF">HUW51_13555</name>
</gene>
<protein>
    <submittedName>
        <fullName evidence="7">ABC transporter permease</fullName>
    </submittedName>
</protein>
<feature type="transmembrane region" description="Helical" evidence="6">
    <location>
        <begin position="220"/>
        <end position="236"/>
    </location>
</feature>
<keyword evidence="3 6" id="KW-0812">Transmembrane</keyword>
<dbReference type="EMBL" id="CP055156">
    <property type="protein sequence ID" value="QNF33695.1"/>
    <property type="molecule type" value="Genomic_DNA"/>
</dbReference>
<keyword evidence="5 6" id="KW-0472">Membrane</keyword>
<evidence type="ECO:0000256" key="3">
    <source>
        <dbReference type="ARBA" id="ARBA00022692"/>
    </source>
</evidence>
<comment type="subcellular location">
    <subcellularLocation>
        <location evidence="1">Cell membrane</location>
        <topology evidence="1">Multi-pass membrane protein</topology>
    </subcellularLocation>
</comment>
<feature type="transmembrane region" description="Helical" evidence="6">
    <location>
        <begin position="168"/>
        <end position="189"/>
    </location>
</feature>
<organism evidence="7 8">
    <name type="scientific">Adhaeribacter swui</name>
    <dbReference type="NCBI Taxonomy" id="2086471"/>
    <lineage>
        <taxon>Bacteria</taxon>
        <taxon>Pseudomonadati</taxon>
        <taxon>Bacteroidota</taxon>
        <taxon>Cytophagia</taxon>
        <taxon>Cytophagales</taxon>
        <taxon>Hymenobacteraceae</taxon>
        <taxon>Adhaeribacter</taxon>
    </lineage>
</organism>
<dbReference type="GO" id="GO:0005886">
    <property type="term" value="C:plasma membrane"/>
    <property type="evidence" value="ECO:0007669"/>
    <property type="project" value="UniProtKB-SubCell"/>
</dbReference>
<dbReference type="Pfam" id="PF02653">
    <property type="entry name" value="BPD_transp_2"/>
    <property type="match status" value="1"/>
</dbReference>
<proteinExistence type="predicted"/>
<evidence type="ECO:0000256" key="2">
    <source>
        <dbReference type="ARBA" id="ARBA00022475"/>
    </source>
</evidence>
<evidence type="ECO:0000256" key="5">
    <source>
        <dbReference type="ARBA" id="ARBA00023136"/>
    </source>
</evidence>
<reference evidence="7 8" key="1">
    <citation type="journal article" date="2018" name="Int. J. Syst. Evol. Microbiol.">
        <title>Adhaeribacter swui sp. nov., isolated from wet mud.</title>
        <authorList>
            <person name="Kim D.U."/>
            <person name="Kim K.W."/>
            <person name="Kang M.S."/>
            <person name="Kim J.Y."/>
            <person name="Jang J.H."/>
            <person name="Kim M.K."/>
        </authorList>
    </citation>
    <scope>NUCLEOTIDE SEQUENCE [LARGE SCALE GENOMIC DNA]</scope>
    <source>
        <strain evidence="7 8">KCTC 52873</strain>
    </source>
</reference>
<dbReference type="GO" id="GO:0022857">
    <property type="term" value="F:transmembrane transporter activity"/>
    <property type="evidence" value="ECO:0007669"/>
    <property type="project" value="InterPro"/>
</dbReference>
<feature type="transmembrane region" description="Helical" evidence="6">
    <location>
        <begin position="38"/>
        <end position="59"/>
    </location>
</feature>
<dbReference type="PANTHER" id="PTHR32196:SF72">
    <property type="entry name" value="RIBOSE IMPORT PERMEASE PROTEIN RBSC"/>
    <property type="match status" value="1"/>
</dbReference>
<evidence type="ECO:0000256" key="1">
    <source>
        <dbReference type="ARBA" id="ARBA00004651"/>
    </source>
</evidence>
<keyword evidence="8" id="KW-1185">Reference proteome</keyword>
<dbReference type="Proteomes" id="UP000515237">
    <property type="component" value="Chromosome"/>
</dbReference>
<feature type="transmembrane region" description="Helical" evidence="6">
    <location>
        <begin position="6"/>
        <end position="26"/>
    </location>
</feature>
<evidence type="ECO:0000256" key="6">
    <source>
        <dbReference type="SAM" id="Phobius"/>
    </source>
</evidence>
<name>A0A7G7G961_9BACT</name>
<feature type="transmembrane region" description="Helical" evidence="6">
    <location>
        <begin position="299"/>
        <end position="315"/>
    </location>
</feature>
<keyword evidence="4 6" id="KW-1133">Transmembrane helix</keyword>
<evidence type="ECO:0000313" key="8">
    <source>
        <dbReference type="Proteomes" id="UP000515237"/>
    </source>
</evidence>